<feature type="signal peptide" evidence="2">
    <location>
        <begin position="1"/>
        <end position="19"/>
    </location>
</feature>
<dbReference type="RefSeq" id="WP_380058910.1">
    <property type="nucleotide sequence ID" value="NZ_JBHSWB010000002.1"/>
</dbReference>
<feature type="transmembrane region" description="Helical" evidence="1">
    <location>
        <begin position="223"/>
        <end position="246"/>
    </location>
</feature>
<evidence type="ECO:0000313" key="4">
    <source>
        <dbReference type="Proteomes" id="UP001596317"/>
    </source>
</evidence>
<organism evidence="3 4">
    <name type="scientific">Deinococcus multiflagellatus</name>
    <dbReference type="NCBI Taxonomy" id="1656887"/>
    <lineage>
        <taxon>Bacteria</taxon>
        <taxon>Thermotogati</taxon>
        <taxon>Deinococcota</taxon>
        <taxon>Deinococci</taxon>
        <taxon>Deinococcales</taxon>
        <taxon>Deinococcaceae</taxon>
        <taxon>Deinococcus</taxon>
    </lineage>
</organism>
<dbReference type="EMBL" id="JBHSWB010000002">
    <property type="protein sequence ID" value="MFC6662991.1"/>
    <property type="molecule type" value="Genomic_DNA"/>
</dbReference>
<feature type="transmembrane region" description="Helical" evidence="1">
    <location>
        <begin position="170"/>
        <end position="189"/>
    </location>
</feature>
<protein>
    <submittedName>
        <fullName evidence="3">Uncharacterized protein</fullName>
    </submittedName>
</protein>
<evidence type="ECO:0000256" key="2">
    <source>
        <dbReference type="SAM" id="SignalP"/>
    </source>
</evidence>
<keyword evidence="2" id="KW-0732">Signal</keyword>
<evidence type="ECO:0000313" key="3">
    <source>
        <dbReference type="EMBL" id="MFC6662991.1"/>
    </source>
</evidence>
<gene>
    <name evidence="3" type="ORF">ACFP90_23385</name>
</gene>
<feature type="chain" id="PRO_5045771650" evidence="2">
    <location>
        <begin position="20"/>
        <end position="249"/>
    </location>
</feature>
<feature type="transmembrane region" description="Helical" evidence="1">
    <location>
        <begin position="144"/>
        <end position="164"/>
    </location>
</feature>
<sequence>MRRFLSILLGAVALSAAHAQIPALPVAWAPAPQLTTPACRVEARVQAGPNMLGQYLVLIELPPTCPPGGERLARILTRLGGASRPSGISAWVAVIPHRWATGSSGAPACRTAPRRTTGATCRSRGAVGPELKCRYRDQMLIGRVLLGLTAFMVLPLAKPMLWILETWGGLQVSPLVWAVLFGLTGAVLLRTRQPRWAMAGMMLAFIWLATVAAAAWLALGPNALSFICFPLMWHCGSTAVALKLAWRAA</sequence>
<accession>A0ABW1ZRL8</accession>
<evidence type="ECO:0000256" key="1">
    <source>
        <dbReference type="SAM" id="Phobius"/>
    </source>
</evidence>
<reference evidence="4" key="1">
    <citation type="journal article" date="2019" name="Int. J. Syst. Evol. Microbiol.">
        <title>The Global Catalogue of Microorganisms (GCM) 10K type strain sequencing project: providing services to taxonomists for standard genome sequencing and annotation.</title>
        <authorList>
            <consortium name="The Broad Institute Genomics Platform"/>
            <consortium name="The Broad Institute Genome Sequencing Center for Infectious Disease"/>
            <person name="Wu L."/>
            <person name="Ma J."/>
        </authorList>
    </citation>
    <scope>NUCLEOTIDE SEQUENCE [LARGE SCALE GENOMIC DNA]</scope>
    <source>
        <strain evidence="4">CCUG 63830</strain>
    </source>
</reference>
<comment type="caution">
    <text evidence="3">The sequence shown here is derived from an EMBL/GenBank/DDBJ whole genome shotgun (WGS) entry which is preliminary data.</text>
</comment>
<keyword evidence="1" id="KW-0812">Transmembrane</keyword>
<keyword evidence="4" id="KW-1185">Reference proteome</keyword>
<keyword evidence="1" id="KW-0472">Membrane</keyword>
<proteinExistence type="predicted"/>
<keyword evidence="1" id="KW-1133">Transmembrane helix</keyword>
<dbReference type="Proteomes" id="UP001596317">
    <property type="component" value="Unassembled WGS sequence"/>
</dbReference>
<feature type="transmembrane region" description="Helical" evidence="1">
    <location>
        <begin position="196"/>
        <end position="217"/>
    </location>
</feature>
<name>A0ABW1ZRL8_9DEIO</name>